<sequence>MSTAGEVTVRPLDRAAQRALTGWLGDARAAGIDIDDPASISTAFDDYVDQVLLTPAAERVDPTPTLTMIGMAMGEHLQRNSSLQWRIVSDPKGTDLALASADDLGILYPIDPVAEAWTARERGWLPGFVAEVLGQLRAAGA</sequence>
<reference evidence="2 3" key="1">
    <citation type="submission" date="2020-05" db="EMBL/GenBank/DDBJ databases">
        <title>Flexivirga sp. ID2601S isolated from air conditioner.</title>
        <authorList>
            <person name="Kim D.H."/>
        </authorList>
    </citation>
    <scope>NUCLEOTIDE SEQUENCE [LARGE SCALE GENOMIC DNA]</scope>
    <source>
        <strain evidence="2 3">ID2601S</strain>
    </source>
</reference>
<evidence type="ECO:0000259" key="1">
    <source>
        <dbReference type="Pfam" id="PF12713"/>
    </source>
</evidence>
<accession>A0A849AMD0</accession>
<name>A0A849AMD0_9MICO</name>
<dbReference type="Proteomes" id="UP000557772">
    <property type="component" value="Unassembled WGS sequence"/>
</dbReference>
<dbReference type="RefSeq" id="WP_171156864.1">
    <property type="nucleotide sequence ID" value="NZ_JABENB010000002.1"/>
</dbReference>
<proteinExistence type="predicted"/>
<dbReference type="EMBL" id="JABENB010000002">
    <property type="protein sequence ID" value="NNG40521.1"/>
    <property type="molecule type" value="Genomic_DNA"/>
</dbReference>
<evidence type="ECO:0000313" key="2">
    <source>
        <dbReference type="EMBL" id="NNG40521.1"/>
    </source>
</evidence>
<gene>
    <name evidence="2" type="ORF">HJ588_14725</name>
</gene>
<organism evidence="2 3">
    <name type="scientific">Flexivirga aerilata</name>
    <dbReference type="NCBI Taxonomy" id="1656889"/>
    <lineage>
        <taxon>Bacteria</taxon>
        <taxon>Bacillati</taxon>
        <taxon>Actinomycetota</taxon>
        <taxon>Actinomycetes</taxon>
        <taxon>Micrococcales</taxon>
        <taxon>Dermacoccaceae</taxon>
        <taxon>Flexivirga</taxon>
    </lineage>
</organism>
<feature type="domain" description="DUF3806" evidence="1">
    <location>
        <begin position="57"/>
        <end position="121"/>
    </location>
</feature>
<evidence type="ECO:0000313" key="3">
    <source>
        <dbReference type="Proteomes" id="UP000557772"/>
    </source>
</evidence>
<keyword evidence="3" id="KW-1185">Reference proteome</keyword>
<dbReference type="Pfam" id="PF12713">
    <property type="entry name" value="DUF3806"/>
    <property type="match status" value="1"/>
</dbReference>
<dbReference type="AlphaFoldDB" id="A0A849AMD0"/>
<dbReference type="InterPro" id="IPR024266">
    <property type="entry name" value="DUF3806"/>
</dbReference>
<protein>
    <submittedName>
        <fullName evidence="2">DUF3806 domain-containing protein</fullName>
    </submittedName>
</protein>
<comment type="caution">
    <text evidence="2">The sequence shown here is derived from an EMBL/GenBank/DDBJ whole genome shotgun (WGS) entry which is preliminary data.</text>
</comment>